<evidence type="ECO:0000313" key="1">
    <source>
        <dbReference type="EMBL" id="MFB5759012.1"/>
    </source>
</evidence>
<name>A0ABV5BY78_9BACL</name>
<organism evidence="1 2">
    <name type="scientific">Paenibacillus medicaginis</name>
    <dbReference type="NCBI Taxonomy" id="1470560"/>
    <lineage>
        <taxon>Bacteria</taxon>
        <taxon>Bacillati</taxon>
        <taxon>Bacillota</taxon>
        <taxon>Bacilli</taxon>
        <taxon>Bacillales</taxon>
        <taxon>Paenibacillaceae</taxon>
        <taxon>Paenibacillus</taxon>
    </lineage>
</organism>
<keyword evidence="2" id="KW-1185">Reference proteome</keyword>
<reference evidence="1 2" key="1">
    <citation type="submission" date="2024-09" db="EMBL/GenBank/DDBJ databases">
        <title>Paenibacillus zeirhizospherea sp. nov., isolated from surface of the maize (Zea mays) roots in a horticulture field, Hungary.</title>
        <authorList>
            <person name="Marton D."/>
            <person name="Farkas M."/>
            <person name="Bedics A."/>
            <person name="Toth E."/>
            <person name="Tancsics A."/>
            <person name="Boka K."/>
            <person name="Marati G."/>
            <person name="Kriszt B."/>
            <person name="Cserhati M."/>
        </authorList>
    </citation>
    <scope>NUCLEOTIDE SEQUENCE [LARGE SCALE GENOMIC DNA]</scope>
    <source>
        <strain evidence="1 2">JCM 18446</strain>
    </source>
</reference>
<proteinExistence type="predicted"/>
<comment type="caution">
    <text evidence="1">The sequence shown here is derived from an EMBL/GenBank/DDBJ whole genome shotgun (WGS) entry which is preliminary data.</text>
</comment>
<protein>
    <submittedName>
        <fullName evidence="1">Uncharacterized protein</fullName>
    </submittedName>
</protein>
<sequence length="54" mass="6318">MPNEKRMNALSQMSRAEYELGNAKDNLRAAQNSYKEELMNECIQNILKVQSEER</sequence>
<dbReference type="Proteomes" id="UP001580430">
    <property type="component" value="Unassembled WGS sequence"/>
</dbReference>
<dbReference type="RefSeq" id="WP_375518264.1">
    <property type="nucleotide sequence ID" value="NZ_JBHIRY010000001.1"/>
</dbReference>
<gene>
    <name evidence="1" type="ORF">ACE5LO_01265</name>
</gene>
<dbReference type="EMBL" id="JBHIRY010000001">
    <property type="protein sequence ID" value="MFB5759012.1"/>
    <property type="molecule type" value="Genomic_DNA"/>
</dbReference>
<evidence type="ECO:0000313" key="2">
    <source>
        <dbReference type="Proteomes" id="UP001580430"/>
    </source>
</evidence>
<accession>A0ABV5BY78</accession>